<organism evidence="1 2">
    <name type="scientific">Paraburkholderia rhynchosiae</name>
    <dbReference type="NCBI Taxonomy" id="487049"/>
    <lineage>
        <taxon>Bacteria</taxon>
        <taxon>Pseudomonadati</taxon>
        <taxon>Pseudomonadota</taxon>
        <taxon>Betaproteobacteria</taxon>
        <taxon>Burkholderiales</taxon>
        <taxon>Burkholderiaceae</taxon>
        <taxon>Paraburkholderia</taxon>
    </lineage>
</organism>
<dbReference type="EMBL" id="JAQQDW010000094">
    <property type="protein sequence ID" value="MFM0107899.1"/>
    <property type="molecule type" value="Genomic_DNA"/>
</dbReference>
<comment type="caution">
    <text evidence="1">The sequence shown here is derived from an EMBL/GenBank/DDBJ whole genome shotgun (WGS) entry which is preliminary data.</text>
</comment>
<dbReference type="Proteomes" id="UP001629235">
    <property type="component" value="Unassembled WGS sequence"/>
</dbReference>
<evidence type="ECO:0000313" key="2">
    <source>
        <dbReference type="Proteomes" id="UP001629235"/>
    </source>
</evidence>
<gene>
    <name evidence="1" type="ORF">PQR01_31750</name>
</gene>
<proteinExistence type="predicted"/>
<evidence type="ECO:0000313" key="1">
    <source>
        <dbReference type="EMBL" id="MFM0107899.1"/>
    </source>
</evidence>
<reference evidence="1 2" key="1">
    <citation type="journal article" date="2024" name="Chem. Sci.">
        <title>Discovery of megapolipeptins by genome mining of a Burkholderiales bacteria collection.</title>
        <authorList>
            <person name="Paulo B.S."/>
            <person name="Recchia M.J.J."/>
            <person name="Lee S."/>
            <person name="Fergusson C.H."/>
            <person name="Romanowski S.B."/>
            <person name="Hernandez A."/>
            <person name="Krull N."/>
            <person name="Liu D.Y."/>
            <person name="Cavanagh H."/>
            <person name="Bos A."/>
            <person name="Gray C.A."/>
            <person name="Murphy B.T."/>
            <person name="Linington R.G."/>
            <person name="Eustaquio A.S."/>
        </authorList>
    </citation>
    <scope>NUCLEOTIDE SEQUENCE [LARGE SCALE GENOMIC DNA]</scope>
    <source>
        <strain evidence="1 2">RL18-126-BIB-B</strain>
    </source>
</reference>
<accession>A0ACC7NLC9</accession>
<sequence length="30" mass="3383">ARSGKFSSDRAIGEYCERIWNISPVRIALS</sequence>
<protein>
    <submittedName>
        <fullName evidence="1">Glycogen/starch/alpha-glucan phosphorylase</fullName>
    </submittedName>
</protein>
<name>A0ACC7NLC9_9BURK</name>
<keyword evidence="2" id="KW-1185">Reference proteome</keyword>
<feature type="non-terminal residue" evidence="1">
    <location>
        <position position="1"/>
    </location>
</feature>